<dbReference type="Proteomes" id="UP000294567">
    <property type="component" value="Unassembled WGS sequence"/>
</dbReference>
<dbReference type="EMBL" id="SMAE01000002">
    <property type="protein sequence ID" value="TCS91309.1"/>
    <property type="molecule type" value="Genomic_DNA"/>
</dbReference>
<keyword evidence="1" id="KW-1133">Transmembrane helix</keyword>
<sequence>MAKYKIYKNPANGYTERVKDGFNWVVFFFGPIWYLFNGFIGQGIAWLLIAIIAGAPTFGIGAFIVWIIAGVKANKSKEKAFLNKGWIYVGYEDEINQNKVS</sequence>
<accession>A0A4R3KZQ9</accession>
<evidence type="ECO:0000313" key="3">
    <source>
        <dbReference type="Proteomes" id="UP000294567"/>
    </source>
</evidence>
<feature type="transmembrane region" description="Helical" evidence="1">
    <location>
        <begin position="46"/>
        <end position="69"/>
    </location>
</feature>
<keyword evidence="3" id="KW-1185">Reference proteome</keyword>
<feature type="transmembrane region" description="Helical" evidence="1">
    <location>
        <begin position="21"/>
        <end position="40"/>
    </location>
</feature>
<reference evidence="2 3" key="1">
    <citation type="submission" date="2019-03" db="EMBL/GenBank/DDBJ databases">
        <title>Genomic Encyclopedia of Type Strains, Phase IV (KMG-IV): sequencing the most valuable type-strain genomes for metagenomic binning, comparative biology and taxonomic classification.</title>
        <authorList>
            <person name="Goeker M."/>
        </authorList>
    </citation>
    <scope>NUCLEOTIDE SEQUENCE [LARGE SCALE GENOMIC DNA]</scope>
    <source>
        <strain evidence="2 3">DSM 26752</strain>
    </source>
</reference>
<protein>
    <recommendedName>
        <fullName evidence="4">DUF2628 domain-containing protein</fullName>
    </recommendedName>
</protein>
<dbReference type="OrthoDB" id="5233at2"/>
<dbReference type="RefSeq" id="WP_132026059.1">
    <property type="nucleotide sequence ID" value="NZ_CP068564.1"/>
</dbReference>
<evidence type="ECO:0008006" key="4">
    <source>
        <dbReference type="Google" id="ProtNLM"/>
    </source>
</evidence>
<proteinExistence type="predicted"/>
<gene>
    <name evidence="2" type="ORF">EDD65_102243</name>
</gene>
<name>A0A4R3KZQ9_9FIRM</name>
<dbReference type="AlphaFoldDB" id="A0A4R3KZQ9"/>
<organism evidence="2 3">
    <name type="scientific">Keratinibaculum paraultunense</name>
    <dbReference type="NCBI Taxonomy" id="1278232"/>
    <lineage>
        <taxon>Bacteria</taxon>
        <taxon>Bacillati</taxon>
        <taxon>Bacillota</taxon>
        <taxon>Tissierellia</taxon>
        <taxon>Tissierellales</taxon>
        <taxon>Tepidimicrobiaceae</taxon>
        <taxon>Keratinibaculum</taxon>
    </lineage>
</organism>
<comment type="caution">
    <text evidence="2">The sequence shown here is derived from an EMBL/GenBank/DDBJ whole genome shotgun (WGS) entry which is preliminary data.</text>
</comment>
<keyword evidence="1" id="KW-0812">Transmembrane</keyword>
<evidence type="ECO:0000313" key="2">
    <source>
        <dbReference type="EMBL" id="TCS91309.1"/>
    </source>
</evidence>
<evidence type="ECO:0000256" key="1">
    <source>
        <dbReference type="SAM" id="Phobius"/>
    </source>
</evidence>
<keyword evidence="1" id="KW-0472">Membrane</keyword>